<comment type="caution">
    <text evidence="1">The sequence shown here is derived from an EMBL/GenBank/DDBJ whole genome shotgun (WGS) entry which is preliminary data.</text>
</comment>
<evidence type="ECO:0000313" key="1">
    <source>
        <dbReference type="EMBL" id="RCV48553.1"/>
    </source>
</evidence>
<evidence type="ECO:0008006" key="3">
    <source>
        <dbReference type="Google" id="ProtNLM"/>
    </source>
</evidence>
<keyword evidence="2" id="KW-1185">Reference proteome</keyword>
<dbReference type="OrthoDB" id="3428724at2"/>
<gene>
    <name evidence="1" type="ORF">DEF24_26185</name>
</gene>
<reference evidence="1 2" key="1">
    <citation type="submission" date="2018-04" db="EMBL/GenBank/DDBJ databases">
        <title>Novel actinobacteria from marine sediment.</title>
        <authorList>
            <person name="Ng Z.Y."/>
            <person name="Tan G.Y.A."/>
        </authorList>
    </citation>
    <scope>NUCLEOTIDE SEQUENCE [LARGE SCALE GENOMIC DNA]</scope>
    <source>
        <strain evidence="1 2">TPS81</strain>
    </source>
</reference>
<dbReference type="Gene3D" id="1.10.287.1060">
    <property type="entry name" value="ESAT-6-like"/>
    <property type="match status" value="1"/>
</dbReference>
<name>A0A368SY04_9ACTN</name>
<dbReference type="Proteomes" id="UP000253318">
    <property type="component" value="Unassembled WGS sequence"/>
</dbReference>
<evidence type="ECO:0000313" key="2">
    <source>
        <dbReference type="Proteomes" id="UP000253318"/>
    </source>
</evidence>
<sequence>MSQMQNLDQANQLAAAAMETSHTTCNNVYTSVDSTRDQLRGSWQGAASNKYGEALVMWLEELRLITNEMNGFIGTFGGTVRTMHAMEDQNIVEGSSWNRTLNPNSAG</sequence>
<dbReference type="EMBL" id="QEIN01000385">
    <property type="protein sequence ID" value="RCV48553.1"/>
    <property type="molecule type" value="Genomic_DNA"/>
</dbReference>
<protein>
    <recommendedName>
        <fullName evidence="3">WXG100 family type VII secretion target</fullName>
    </recommendedName>
</protein>
<dbReference type="RefSeq" id="WP_114397944.1">
    <property type="nucleotide sequence ID" value="NZ_QEIM01000054.1"/>
</dbReference>
<dbReference type="InterPro" id="IPR036689">
    <property type="entry name" value="ESAT-6-like_sf"/>
</dbReference>
<dbReference type="AlphaFoldDB" id="A0A368SY04"/>
<proteinExistence type="predicted"/>
<organism evidence="1 2">
    <name type="scientific">Marinitenerispora sediminis</name>
    <dbReference type="NCBI Taxonomy" id="1931232"/>
    <lineage>
        <taxon>Bacteria</taxon>
        <taxon>Bacillati</taxon>
        <taxon>Actinomycetota</taxon>
        <taxon>Actinomycetes</taxon>
        <taxon>Streptosporangiales</taxon>
        <taxon>Nocardiopsidaceae</taxon>
        <taxon>Marinitenerispora</taxon>
    </lineage>
</organism>
<accession>A0A368SY04</accession>
<dbReference type="SUPFAM" id="SSF140453">
    <property type="entry name" value="EsxAB dimer-like"/>
    <property type="match status" value="1"/>
</dbReference>